<name>A0ABY5U644_LACSH</name>
<dbReference type="PROSITE" id="PS50943">
    <property type="entry name" value="HTH_CROC1"/>
    <property type="match status" value="1"/>
</dbReference>
<dbReference type="Gene3D" id="1.10.260.40">
    <property type="entry name" value="lambda repressor-like DNA-binding domains"/>
    <property type="match status" value="1"/>
</dbReference>
<organism evidence="2 3">
    <name type="scientific">Laceyella sacchari</name>
    <name type="common">Thermoactinomyces thalpophilus</name>
    <dbReference type="NCBI Taxonomy" id="37482"/>
    <lineage>
        <taxon>Bacteria</taxon>
        <taxon>Bacillati</taxon>
        <taxon>Bacillota</taxon>
        <taxon>Bacilli</taxon>
        <taxon>Bacillales</taxon>
        <taxon>Thermoactinomycetaceae</taxon>
        <taxon>Laceyella</taxon>
    </lineage>
</organism>
<reference evidence="2" key="1">
    <citation type="submission" date="2022-08" db="EMBL/GenBank/DDBJ databases">
        <title>The complete genome sequence of the thermophilic bacterium Laceyella sacchari FBKL4.010 reveals the basis for tetramethylpyrazine biosynthesis in Moutai-flavor Daqu.</title>
        <authorList>
            <person name="Li D."/>
            <person name="Huang W."/>
            <person name="Wang C."/>
            <person name="Qiu S."/>
        </authorList>
    </citation>
    <scope>NUCLEOTIDE SEQUENCE</scope>
    <source>
        <strain evidence="2">FBKL4.014</strain>
    </source>
</reference>
<dbReference type="CDD" id="cd00093">
    <property type="entry name" value="HTH_XRE"/>
    <property type="match status" value="1"/>
</dbReference>
<protein>
    <submittedName>
        <fullName evidence="2">Helix-turn-helix domain-containing protein</fullName>
    </submittedName>
</protein>
<feature type="domain" description="HTH cro/C1-type" evidence="1">
    <location>
        <begin position="29"/>
        <end position="72"/>
    </location>
</feature>
<dbReference type="RefSeq" id="WP_157053458.1">
    <property type="nucleotide sequence ID" value="NZ_CP103866.1"/>
</dbReference>
<gene>
    <name evidence="2" type="ORF">NYR52_08355</name>
</gene>
<evidence type="ECO:0000313" key="3">
    <source>
        <dbReference type="Proteomes" id="UP001058650"/>
    </source>
</evidence>
<dbReference type="InterPro" id="IPR010982">
    <property type="entry name" value="Lambda_DNA-bd_dom_sf"/>
</dbReference>
<dbReference type="Proteomes" id="UP001058650">
    <property type="component" value="Chromosome"/>
</dbReference>
<dbReference type="SUPFAM" id="SSF47413">
    <property type="entry name" value="lambda repressor-like DNA-binding domains"/>
    <property type="match status" value="1"/>
</dbReference>
<evidence type="ECO:0000313" key="2">
    <source>
        <dbReference type="EMBL" id="UWE05112.1"/>
    </source>
</evidence>
<proteinExistence type="predicted"/>
<sequence length="135" mass="15731">MMRLIPRINSILSKRREEGYKIYGQVPNQTSLARALGARKQQVSLWARGAAIPRPEAIFHMAHLLNVRPEELYEFVPPTEEEQLALIDEFETKEREDTIRRKEKKINELREKGLSEDAIQVKIKMLGLTKYDDAK</sequence>
<evidence type="ECO:0000259" key="1">
    <source>
        <dbReference type="PROSITE" id="PS50943"/>
    </source>
</evidence>
<dbReference type="InterPro" id="IPR001387">
    <property type="entry name" value="Cro/C1-type_HTH"/>
</dbReference>
<accession>A0ABY5U644</accession>
<keyword evidence="3" id="KW-1185">Reference proteome</keyword>
<dbReference type="EMBL" id="CP103866">
    <property type="protein sequence ID" value="UWE05112.1"/>
    <property type="molecule type" value="Genomic_DNA"/>
</dbReference>